<dbReference type="Proteomes" id="UP000295729">
    <property type="component" value="Unassembled WGS sequence"/>
</dbReference>
<proteinExistence type="predicted"/>
<dbReference type="PANTHER" id="PTHR30329">
    <property type="entry name" value="STATOR ELEMENT OF FLAGELLAR MOTOR COMPLEX"/>
    <property type="match status" value="1"/>
</dbReference>
<dbReference type="InterPro" id="IPR036737">
    <property type="entry name" value="OmpA-like_sf"/>
</dbReference>
<dbReference type="CDD" id="cd07185">
    <property type="entry name" value="OmpA_C-like"/>
    <property type="match status" value="1"/>
</dbReference>
<comment type="caution">
    <text evidence="7">The sequence shown here is derived from an EMBL/GenBank/DDBJ whole genome shotgun (WGS) entry which is preliminary data.</text>
</comment>
<dbReference type="InterPro" id="IPR050330">
    <property type="entry name" value="Bact_OuterMem_StrucFunc"/>
</dbReference>
<dbReference type="SUPFAM" id="SSF103088">
    <property type="entry name" value="OmpA-like"/>
    <property type="match status" value="1"/>
</dbReference>
<dbReference type="Gene3D" id="3.30.1330.60">
    <property type="entry name" value="OmpA-like domain"/>
    <property type="match status" value="1"/>
</dbReference>
<evidence type="ECO:0000313" key="8">
    <source>
        <dbReference type="Proteomes" id="UP000295729"/>
    </source>
</evidence>
<keyword evidence="2 4" id="KW-0472">Membrane</keyword>
<evidence type="ECO:0000256" key="5">
    <source>
        <dbReference type="SAM" id="SignalP"/>
    </source>
</evidence>
<dbReference type="InterPro" id="IPR006664">
    <property type="entry name" value="OMP_bac"/>
</dbReference>
<evidence type="ECO:0000256" key="3">
    <source>
        <dbReference type="ARBA" id="ARBA00023237"/>
    </source>
</evidence>
<evidence type="ECO:0000256" key="4">
    <source>
        <dbReference type="PROSITE-ProRule" id="PRU00473"/>
    </source>
</evidence>
<organism evidence="7 8">
    <name type="scientific">Marinomonas communis</name>
    <dbReference type="NCBI Taxonomy" id="28254"/>
    <lineage>
        <taxon>Bacteria</taxon>
        <taxon>Pseudomonadati</taxon>
        <taxon>Pseudomonadota</taxon>
        <taxon>Gammaproteobacteria</taxon>
        <taxon>Oceanospirillales</taxon>
        <taxon>Oceanospirillaceae</taxon>
        <taxon>Marinomonas</taxon>
    </lineage>
</organism>
<keyword evidence="5" id="KW-0732">Signal</keyword>
<dbReference type="InterPro" id="IPR006665">
    <property type="entry name" value="OmpA-like"/>
</dbReference>
<dbReference type="PRINTS" id="PR01021">
    <property type="entry name" value="OMPADOMAIN"/>
</dbReference>
<gene>
    <name evidence="7" type="ORF">C8D85_1983</name>
</gene>
<name>A0A4R6X5H9_9GAMM</name>
<reference evidence="7 8" key="1">
    <citation type="submission" date="2019-03" db="EMBL/GenBank/DDBJ databases">
        <title>Genomic Encyclopedia of Type Strains, Phase IV (KMG-IV): sequencing the most valuable type-strain genomes for metagenomic binning, comparative biology and taxonomic classification.</title>
        <authorList>
            <person name="Goeker M."/>
        </authorList>
    </citation>
    <scope>NUCLEOTIDE SEQUENCE [LARGE SCALE GENOMIC DNA]</scope>
    <source>
        <strain evidence="7 8">DSM 5604</strain>
    </source>
</reference>
<keyword evidence="3" id="KW-0998">Cell outer membrane</keyword>
<dbReference type="PROSITE" id="PS51123">
    <property type="entry name" value="OMPA_2"/>
    <property type="match status" value="1"/>
</dbReference>
<dbReference type="Pfam" id="PF00691">
    <property type="entry name" value="OmpA"/>
    <property type="match status" value="1"/>
</dbReference>
<feature type="domain" description="OmpA-like" evidence="6">
    <location>
        <begin position="146"/>
        <end position="271"/>
    </location>
</feature>
<dbReference type="EMBL" id="SNZA01000003">
    <property type="protein sequence ID" value="TDR13109.1"/>
    <property type="molecule type" value="Genomic_DNA"/>
</dbReference>
<dbReference type="AlphaFoldDB" id="A0A4R6X5H9"/>
<feature type="chain" id="PRO_5020705044" evidence="5">
    <location>
        <begin position="26"/>
        <end position="271"/>
    </location>
</feature>
<dbReference type="PANTHER" id="PTHR30329:SF21">
    <property type="entry name" value="LIPOPROTEIN YIAD-RELATED"/>
    <property type="match status" value="1"/>
</dbReference>
<keyword evidence="8" id="KW-1185">Reference proteome</keyword>
<accession>A0A4R6X5H9</accession>
<evidence type="ECO:0000256" key="2">
    <source>
        <dbReference type="ARBA" id="ARBA00023136"/>
    </source>
</evidence>
<feature type="signal peptide" evidence="5">
    <location>
        <begin position="1"/>
        <end position="25"/>
    </location>
</feature>
<dbReference type="GO" id="GO:0009279">
    <property type="term" value="C:cell outer membrane"/>
    <property type="evidence" value="ECO:0007669"/>
    <property type="project" value="UniProtKB-SubCell"/>
</dbReference>
<comment type="subcellular location">
    <subcellularLocation>
        <location evidence="1">Cell outer membrane</location>
    </subcellularLocation>
</comment>
<evidence type="ECO:0000259" key="6">
    <source>
        <dbReference type="PROSITE" id="PS51123"/>
    </source>
</evidence>
<protein>
    <submittedName>
        <fullName evidence="7">OmpA family protein</fullName>
    </submittedName>
</protein>
<evidence type="ECO:0000256" key="1">
    <source>
        <dbReference type="ARBA" id="ARBA00004442"/>
    </source>
</evidence>
<dbReference type="RefSeq" id="WP_162847567.1">
    <property type="nucleotide sequence ID" value="NZ_SNZA01000003.1"/>
</dbReference>
<evidence type="ECO:0000313" key="7">
    <source>
        <dbReference type="EMBL" id="TDR13109.1"/>
    </source>
</evidence>
<sequence length="271" mass="29908">MLNKFSALSCALWMGLSLVSNHAMSAGNKVAYDDAVISASQFDQELLAQEAAQDIAMFIPNVNLGDSEKDINALLGSPYSVEHMELGSSFWDYNVSIPTSAESFMGCQYRLEFGADGLLKSADWRKSVCDLMYRQYIGGAASDNEQRLEVFSLMSDVLFSFNRYQLSASGQKSLDAFIDQLLERYDNPVVTITGHTDRIGSREANLNISKLRAREVGSRFLAKGLTKQNLLIKGVGDSSPIVVCADEQRDTALISCLAPNRRVEIEIYEAL</sequence>